<comment type="similarity">
    <text evidence="2 12">Belongs to the peptidase M48B family.</text>
</comment>
<keyword evidence="5 12" id="KW-0812">Transmembrane</keyword>
<feature type="domain" description="Peptidase M48" evidence="13">
    <location>
        <begin position="82"/>
        <end position="291"/>
    </location>
</feature>
<feature type="transmembrane region" description="Helical" evidence="12">
    <location>
        <begin position="36"/>
        <end position="58"/>
    </location>
</feature>
<dbReference type="InterPro" id="IPR050083">
    <property type="entry name" value="HtpX_protease"/>
</dbReference>
<evidence type="ECO:0000256" key="6">
    <source>
        <dbReference type="ARBA" id="ARBA00022723"/>
    </source>
</evidence>
<reference evidence="14" key="1">
    <citation type="submission" date="2021-03" db="EMBL/GenBank/DDBJ databases">
        <authorList>
            <person name="Jaffe A."/>
        </authorList>
    </citation>
    <scope>NUCLEOTIDE SEQUENCE</scope>
    <source>
        <strain evidence="14">RIFCSPLOWO2_01_FULL_AR10_48_17</strain>
    </source>
</reference>
<evidence type="ECO:0000256" key="9">
    <source>
        <dbReference type="ARBA" id="ARBA00022989"/>
    </source>
</evidence>
<evidence type="ECO:0000256" key="10">
    <source>
        <dbReference type="ARBA" id="ARBA00023049"/>
    </source>
</evidence>
<keyword evidence="8 12" id="KW-0862">Zinc</keyword>
<evidence type="ECO:0000256" key="8">
    <source>
        <dbReference type="ARBA" id="ARBA00022833"/>
    </source>
</evidence>
<evidence type="ECO:0000256" key="7">
    <source>
        <dbReference type="ARBA" id="ARBA00022801"/>
    </source>
</evidence>
<dbReference type="EC" id="3.4.24.-" evidence="12"/>
<keyword evidence="3 12" id="KW-1003">Cell membrane</keyword>
<dbReference type="InterPro" id="IPR001915">
    <property type="entry name" value="Peptidase_M48"/>
</dbReference>
<organism evidence="14 15">
    <name type="scientific">Candidatus Iainarchaeum sp</name>
    <dbReference type="NCBI Taxonomy" id="3101447"/>
    <lineage>
        <taxon>Archaea</taxon>
        <taxon>Candidatus Iainarchaeota</taxon>
        <taxon>Candidatus Iainarchaeia</taxon>
        <taxon>Candidatus Iainarchaeales</taxon>
        <taxon>Candidatus Iainarchaeaceae</taxon>
        <taxon>Candidatus Iainarchaeum</taxon>
    </lineage>
</organism>
<feature type="binding site" evidence="12">
    <location>
        <position position="141"/>
    </location>
    <ligand>
        <name>Zn(2+)</name>
        <dbReference type="ChEBI" id="CHEBI:29105"/>
        <note>catalytic</note>
    </ligand>
</feature>
<comment type="cofactor">
    <cofactor evidence="12">
        <name>Zn(2+)</name>
        <dbReference type="ChEBI" id="CHEBI:29105"/>
    </cofactor>
    <text evidence="12">Binds 1 zinc ion per subunit.</text>
</comment>
<evidence type="ECO:0000259" key="13">
    <source>
        <dbReference type="Pfam" id="PF01435"/>
    </source>
</evidence>
<evidence type="ECO:0000256" key="11">
    <source>
        <dbReference type="ARBA" id="ARBA00023136"/>
    </source>
</evidence>
<dbReference type="InterPro" id="IPR022919">
    <property type="entry name" value="Pept_M48_protease_HtpX"/>
</dbReference>
<feature type="transmembrane region" description="Helical" evidence="12">
    <location>
        <begin position="153"/>
        <end position="177"/>
    </location>
</feature>
<evidence type="ECO:0000256" key="3">
    <source>
        <dbReference type="ARBA" id="ARBA00022475"/>
    </source>
</evidence>
<dbReference type="GO" id="GO:0008270">
    <property type="term" value="F:zinc ion binding"/>
    <property type="evidence" value="ECO:0007669"/>
    <property type="project" value="UniProtKB-UniRule"/>
</dbReference>
<reference evidence="14" key="2">
    <citation type="submission" date="2021-05" db="EMBL/GenBank/DDBJ databases">
        <title>Protein family content uncovers lineage relationships and bacterial pathway maintenance mechanisms in DPANN archaea.</title>
        <authorList>
            <person name="Castelle C.J."/>
            <person name="Meheust R."/>
            <person name="Jaffe A.L."/>
            <person name="Seitz K."/>
            <person name="Gong X."/>
            <person name="Baker B.J."/>
            <person name="Banfield J.F."/>
        </authorList>
    </citation>
    <scope>NUCLEOTIDE SEQUENCE</scope>
    <source>
        <strain evidence="14">RIFCSPLOWO2_01_FULL_AR10_48_17</strain>
    </source>
</reference>
<keyword evidence="11 12" id="KW-0472">Membrane</keyword>
<feature type="transmembrane region" description="Helical" evidence="12">
    <location>
        <begin position="12"/>
        <end position="30"/>
    </location>
</feature>
<dbReference type="GO" id="GO:0005886">
    <property type="term" value="C:plasma membrane"/>
    <property type="evidence" value="ECO:0007669"/>
    <property type="project" value="UniProtKB-SubCell"/>
</dbReference>
<evidence type="ECO:0000313" key="14">
    <source>
        <dbReference type="EMBL" id="MBS3061334.1"/>
    </source>
</evidence>
<evidence type="ECO:0000256" key="12">
    <source>
        <dbReference type="HAMAP-Rule" id="MF_00188"/>
    </source>
</evidence>
<dbReference type="PANTHER" id="PTHR43221:SF1">
    <property type="entry name" value="PROTEASE HTPX"/>
    <property type="match status" value="1"/>
</dbReference>
<dbReference type="CDD" id="cd07340">
    <property type="entry name" value="M48B_Htpx_like"/>
    <property type="match status" value="1"/>
</dbReference>
<evidence type="ECO:0000256" key="4">
    <source>
        <dbReference type="ARBA" id="ARBA00022670"/>
    </source>
</evidence>
<feature type="active site" evidence="12">
    <location>
        <position position="142"/>
    </location>
</feature>
<dbReference type="Proteomes" id="UP000675968">
    <property type="component" value="Unassembled WGS sequence"/>
</dbReference>
<evidence type="ECO:0000313" key="15">
    <source>
        <dbReference type="Proteomes" id="UP000675968"/>
    </source>
</evidence>
<dbReference type="Pfam" id="PF01435">
    <property type="entry name" value="Peptidase_M48"/>
    <property type="match status" value="1"/>
</dbReference>
<evidence type="ECO:0000256" key="1">
    <source>
        <dbReference type="ARBA" id="ARBA00004651"/>
    </source>
</evidence>
<keyword evidence="7 12" id="KW-0378">Hydrolase</keyword>
<evidence type="ECO:0000256" key="2">
    <source>
        <dbReference type="ARBA" id="ARBA00009779"/>
    </source>
</evidence>
<feature type="binding site" evidence="12">
    <location>
        <position position="218"/>
    </location>
    <ligand>
        <name>Zn(2+)</name>
        <dbReference type="ChEBI" id="CHEBI:29105"/>
        <note>catalytic</note>
    </ligand>
</feature>
<keyword evidence="9 12" id="KW-1133">Transmembrane helix</keyword>
<protein>
    <recommendedName>
        <fullName evidence="12">Protease HtpX homolog</fullName>
        <ecNumber evidence="12">3.4.24.-</ecNumber>
    </recommendedName>
</protein>
<keyword evidence="6 12" id="KW-0479">Metal-binding</keyword>
<evidence type="ECO:0000256" key="5">
    <source>
        <dbReference type="ARBA" id="ARBA00022692"/>
    </source>
</evidence>
<comment type="subcellular location">
    <subcellularLocation>
        <location evidence="1 12">Cell membrane</location>
        <topology evidence="1 12">Multi-pass membrane protein</topology>
    </subcellularLocation>
</comment>
<dbReference type="EMBL" id="JAGVWC010000009">
    <property type="protein sequence ID" value="MBS3061334.1"/>
    <property type="molecule type" value="Genomic_DNA"/>
</dbReference>
<gene>
    <name evidence="12 14" type="primary">htpX</name>
    <name evidence="14" type="ORF">J4215_02010</name>
</gene>
<sequence length="292" mass="32343">MYEQISSNKLRSILIVFGFVIFLLILSWLFAEITGWGIFGLVIAAFIVILLSVGSYYWSDSIVLKISSARPATQKEFPHFYNVSEGLAIAAGIPMPKLYVINDTALNAFATGRDPKHAVICATTGLLSAMNRSELEGVVAHEMSHIKNYDIRFMTLVTVMVGITALLSDFLLRSFFWGSGNRERGKMDIVLLVVGIIFAILSPLIATLIQLAVSRQREYLADASSVELTRYPDGLISALRKLDKDTEPLEAANKATAHLYISNPLKGQKMWFKGLFATHPPIESRIAALQKM</sequence>
<dbReference type="HAMAP" id="MF_00188">
    <property type="entry name" value="Pept_M48_protease_HtpX"/>
    <property type="match status" value="1"/>
</dbReference>
<dbReference type="AlphaFoldDB" id="A0A8T4L4B0"/>
<dbReference type="PANTHER" id="PTHR43221">
    <property type="entry name" value="PROTEASE HTPX"/>
    <property type="match status" value="1"/>
</dbReference>
<keyword evidence="4 12" id="KW-0645">Protease</keyword>
<dbReference type="GO" id="GO:0006508">
    <property type="term" value="P:proteolysis"/>
    <property type="evidence" value="ECO:0007669"/>
    <property type="project" value="UniProtKB-KW"/>
</dbReference>
<keyword evidence="10 12" id="KW-0482">Metalloprotease</keyword>
<feature type="transmembrane region" description="Helical" evidence="12">
    <location>
        <begin position="189"/>
        <end position="209"/>
    </location>
</feature>
<comment type="caution">
    <text evidence="14">The sequence shown here is derived from an EMBL/GenBank/DDBJ whole genome shotgun (WGS) entry which is preliminary data.</text>
</comment>
<dbReference type="GO" id="GO:0004222">
    <property type="term" value="F:metalloendopeptidase activity"/>
    <property type="evidence" value="ECO:0007669"/>
    <property type="project" value="UniProtKB-UniRule"/>
</dbReference>
<name>A0A8T4L4B0_9ARCH</name>
<accession>A0A8T4L4B0</accession>
<proteinExistence type="inferred from homology"/>
<dbReference type="NCBIfam" id="NF003425">
    <property type="entry name" value="PRK04897.1"/>
    <property type="match status" value="1"/>
</dbReference>
<feature type="binding site" evidence="12">
    <location>
        <position position="145"/>
    </location>
    <ligand>
        <name>Zn(2+)</name>
        <dbReference type="ChEBI" id="CHEBI:29105"/>
        <note>catalytic</note>
    </ligand>
</feature>
<dbReference type="Gene3D" id="3.30.2010.10">
    <property type="entry name" value="Metalloproteases ('zincins'), catalytic domain"/>
    <property type="match status" value="1"/>
</dbReference>